<dbReference type="KEGG" id="fal:FRAAL6555"/>
<dbReference type="InterPro" id="IPR029787">
    <property type="entry name" value="Nucleotide_cyclase"/>
</dbReference>
<dbReference type="PANTHER" id="PTHR16305:SF28">
    <property type="entry name" value="GUANYLATE CYCLASE DOMAIN-CONTAINING PROTEIN"/>
    <property type="match status" value="1"/>
</dbReference>
<dbReference type="Gene3D" id="1.25.40.10">
    <property type="entry name" value="Tetratricopeptide repeat domain"/>
    <property type="match status" value="2"/>
</dbReference>
<dbReference type="eggNOG" id="COG0457">
    <property type="taxonomic scope" value="Bacteria"/>
</dbReference>
<keyword evidence="5" id="KW-0456">Lyase</keyword>
<keyword evidence="6" id="KW-1185">Reference proteome</keyword>
<feature type="domain" description="Guanylate cyclase" evidence="4">
    <location>
        <begin position="51"/>
        <end position="181"/>
    </location>
</feature>
<evidence type="ECO:0000259" key="4">
    <source>
        <dbReference type="PROSITE" id="PS50125"/>
    </source>
</evidence>
<name>Q0RBK6_FRAAA</name>
<evidence type="ECO:0000256" key="3">
    <source>
        <dbReference type="SAM" id="MobiDB-lite"/>
    </source>
</evidence>
<feature type="compositionally biased region" description="Low complexity" evidence="3">
    <location>
        <begin position="1244"/>
        <end position="1254"/>
    </location>
</feature>
<dbReference type="SMART" id="SM00028">
    <property type="entry name" value="TPR"/>
    <property type="match status" value="8"/>
</dbReference>
<dbReference type="RefSeq" id="WP_011607595.1">
    <property type="nucleotide sequence ID" value="NC_008278.1"/>
</dbReference>
<evidence type="ECO:0000256" key="2">
    <source>
        <dbReference type="ARBA" id="ARBA00022840"/>
    </source>
</evidence>
<dbReference type="OrthoDB" id="5476461at2"/>
<dbReference type="Pfam" id="PF00211">
    <property type="entry name" value="Guanylate_cyc"/>
    <property type="match status" value="1"/>
</dbReference>
<feature type="region of interest" description="Disordered" evidence="3">
    <location>
        <begin position="1179"/>
        <end position="1282"/>
    </location>
</feature>
<dbReference type="SUPFAM" id="SSF48452">
    <property type="entry name" value="TPR-like"/>
    <property type="match status" value="2"/>
</dbReference>
<dbReference type="Pfam" id="PF13191">
    <property type="entry name" value="AAA_16"/>
    <property type="match status" value="1"/>
</dbReference>
<accession>Q0RBK6</accession>
<dbReference type="SUPFAM" id="SSF52540">
    <property type="entry name" value="P-loop containing nucleoside triphosphate hydrolases"/>
    <property type="match status" value="1"/>
</dbReference>
<dbReference type="EMBL" id="CT573213">
    <property type="protein sequence ID" value="CAJ65178.1"/>
    <property type="molecule type" value="Genomic_DNA"/>
</dbReference>
<dbReference type="GO" id="GO:0005524">
    <property type="term" value="F:ATP binding"/>
    <property type="evidence" value="ECO:0007669"/>
    <property type="project" value="UniProtKB-KW"/>
</dbReference>
<protein>
    <submittedName>
        <fullName evidence="5">Adenylate cyclase</fullName>
        <ecNumber evidence="5">4.6.1.1</ecNumber>
    </submittedName>
</protein>
<dbReference type="EC" id="4.6.1.1" evidence="5"/>
<keyword evidence="2" id="KW-0067">ATP-binding</keyword>
<dbReference type="SMART" id="SM00044">
    <property type="entry name" value="CYCc"/>
    <property type="match status" value="1"/>
</dbReference>
<dbReference type="Gene3D" id="3.30.70.1230">
    <property type="entry name" value="Nucleotide cyclase"/>
    <property type="match status" value="1"/>
</dbReference>
<dbReference type="CDD" id="cd07302">
    <property type="entry name" value="CHD"/>
    <property type="match status" value="1"/>
</dbReference>
<dbReference type="PANTHER" id="PTHR16305">
    <property type="entry name" value="TESTICULAR SOLUBLE ADENYLYL CYCLASE"/>
    <property type="match status" value="1"/>
</dbReference>
<dbReference type="GO" id="GO:0004016">
    <property type="term" value="F:adenylate cyclase activity"/>
    <property type="evidence" value="ECO:0007669"/>
    <property type="project" value="UniProtKB-EC"/>
</dbReference>
<feature type="compositionally biased region" description="Gly residues" evidence="3">
    <location>
        <begin position="1187"/>
        <end position="1210"/>
    </location>
</feature>
<feature type="compositionally biased region" description="Low complexity" evidence="3">
    <location>
        <begin position="1211"/>
        <end position="1233"/>
    </location>
</feature>
<dbReference type="Proteomes" id="UP000000657">
    <property type="component" value="Chromosome"/>
</dbReference>
<dbReference type="InterPro" id="IPR041664">
    <property type="entry name" value="AAA_16"/>
</dbReference>
<dbReference type="STRING" id="326424.FRAAL6555"/>
<organism evidence="5 6">
    <name type="scientific">Frankia alni (strain DSM 45986 / CECT 9034 / ACN14a)</name>
    <dbReference type="NCBI Taxonomy" id="326424"/>
    <lineage>
        <taxon>Bacteria</taxon>
        <taxon>Bacillati</taxon>
        <taxon>Actinomycetota</taxon>
        <taxon>Actinomycetes</taxon>
        <taxon>Frankiales</taxon>
        <taxon>Frankiaceae</taxon>
        <taxon>Frankia</taxon>
    </lineage>
</organism>
<dbReference type="InterPro" id="IPR001054">
    <property type="entry name" value="A/G_cyclase"/>
</dbReference>
<evidence type="ECO:0000313" key="6">
    <source>
        <dbReference type="Proteomes" id="UP000000657"/>
    </source>
</evidence>
<feature type="compositionally biased region" description="Low complexity" evidence="3">
    <location>
        <begin position="1271"/>
        <end position="1282"/>
    </location>
</feature>
<sequence>MVITAPHIGPLRCPRCGSAAVPGGRFCYHCGLEFTQAEAPASEVPERRVVTVLFGDLSDFTGWADNRDPERVGEMTDRVLAALAHEIDEVGGRVDNLTGDGIMAVFGAPTAHEDDPERAVRAAAAMQETVRRLVQDTAGDSAEGRLGLRVGINTGEVLAGVQAAISYTVIGDTVNTAARLSAAATIGTVYAGRETVLATRSVASWRELPDLTLKGKREPVPAYELISLRPSNVARPGLADDAPFLGRDAELAVLETLFAEVVTRRSPEVALIVGEAGIGKTRLASELADRAERTPGTVALWGRTVRHGDGRGLAPLVDVVRNACGVTDGDSLDRVADRVRRTVAGLSHPLTGARLPAGIADRLLLLLGVPLDRRATIPATTPGDPAARASHIEEAEQRAVEATVEAVALLLSALARSGPILVLIDDLEWATSQLSDAIGRLASRLSGPVLLVLLDRAGPRLATLPRIRRIDLQSLSTEASGLLLQSHLRGKTLEPHTRDDLLARVHGNPFFLVELLNLLIDRRLLHPGDGTGDGDQAELVLDGSLAETPLPAGVQSVLAARIDDLDPVAKAVLRAAAVLGRRFPAEALPMVDERPAEEVTRALEVLTERQLVRPPRAAETRWRFVHPMARDVAYAGLPKVERARRHATAARWGVTAMIGSSRSVSTFVAGHALRAYDLAASMGLPPSDPAWSSRMSGFHAHVRLARAALARDDHRTAADLLASARRLGRGMIDTQEDNVVRVLHAEALVGLRHLEEAERTLRPALRAGAPARRAAAFSVLGELRQKQGRTEEAAQCLLTALESARRAGDERATAAALRRLGMLEYNAGRIGAAEDRYLEALTIARQVDDPRGVGWALQHLAWSATTRGDYPRAERTLREASAVFERLEDTGGLGWCRGTEALVLLLSGQLTRARKLTRELIEIAGSVGEQWGMGVCLTVDAIAAAELGDIAAAESHAQRATELFENSEYTWGSMLVLVARGLAARGAGEPARGARYLEQACDQAAERGHVVVGALARVLLGLTLLDAGEVDQAAQAAEIALTDLEHLELHPHAQLGAKVLVAQIARARGRTSAALDLLREALSASEPATLMFPRRQAYAHLAGILLDAGQPAEALEVARRAVAVDAEDVRAQVLGYRALGTALVANGDLEGGRGAYLRALAAATATGAVSEAPQTRRLLASLPPSGGPAGAGNPAGSGGGPAGSGGGPADGAGPTVVPDAGGPGAGLPEAGVPTAADARSRRGAQPAAAQAQAQDLTLPGTTGDADHARTASSPAAVAGSAG</sequence>
<dbReference type="SUPFAM" id="SSF55073">
    <property type="entry name" value="Nucleotide cyclase"/>
    <property type="match status" value="1"/>
</dbReference>
<reference evidence="5 6" key="1">
    <citation type="journal article" date="2007" name="Genome Res.">
        <title>Genome characteristics of facultatively symbiotic Frankia sp. strains reflect host range and host plant biogeography.</title>
        <authorList>
            <person name="Normand P."/>
            <person name="Lapierre P."/>
            <person name="Tisa L.S."/>
            <person name="Gogarten J.P."/>
            <person name="Alloisio N."/>
            <person name="Bagnarol E."/>
            <person name="Bassi C.A."/>
            <person name="Berry A.M."/>
            <person name="Bickhart D.M."/>
            <person name="Choisne N."/>
            <person name="Couloux A."/>
            <person name="Cournoyer B."/>
            <person name="Cruveiller S."/>
            <person name="Daubin V."/>
            <person name="Demange N."/>
            <person name="Francino M.P."/>
            <person name="Goltsman E."/>
            <person name="Huang Y."/>
            <person name="Kopp O.R."/>
            <person name="Labarre L."/>
            <person name="Lapidus A."/>
            <person name="Lavire C."/>
            <person name="Marechal J."/>
            <person name="Martinez M."/>
            <person name="Mastronunzio J.E."/>
            <person name="Mullin B.C."/>
            <person name="Niemann J."/>
            <person name="Pujic P."/>
            <person name="Rawnsley T."/>
            <person name="Rouy Z."/>
            <person name="Schenowitz C."/>
            <person name="Sellstedt A."/>
            <person name="Tavares F."/>
            <person name="Tomkins J.P."/>
            <person name="Vallenet D."/>
            <person name="Valverde C."/>
            <person name="Wall L.G."/>
            <person name="Wang Y."/>
            <person name="Medigue C."/>
            <person name="Benson D.R."/>
        </authorList>
    </citation>
    <scope>NUCLEOTIDE SEQUENCE [LARGE SCALE GENOMIC DNA]</scope>
    <source>
        <strain evidence="6">DSM 45986 / CECT 9034 / ACN14a</strain>
    </source>
</reference>
<evidence type="ECO:0000256" key="1">
    <source>
        <dbReference type="ARBA" id="ARBA00022741"/>
    </source>
</evidence>
<gene>
    <name evidence="5" type="ordered locus">FRAAL6555</name>
</gene>
<dbReference type="PROSITE" id="PS50125">
    <property type="entry name" value="GUANYLATE_CYCLASE_2"/>
    <property type="match status" value="1"/>
</dbReference>
<dbReference type="InterPro" id="IPR011990">
    <property type="entry name" value="TPR-like_helical_dom_sf"/>
</dbReference>
<dbReference type="GO" id="GO:0005737">
    <property type="term" value="C:cytoplasm"/>
    <property type="evidence" value="ECO:0007669"/>
    <property type="project" value="TreeGrafter"/>
</dbReference>
<proteinExistence type="predicted"/>
<dbReference type="InterPro" id="IPR019734">
    <property type="entry name" value="TPR_rpt"/>
</dbReference>
<dbReference type="GO" id="GO:0035556">
    <property type="term" value="P:intracellular signal transduction"/>
    <property type="evidence" value="ECO:0007669"/>
    <property type="project" value="InterPro"/>
</dbReference>
<dbReference type="GO" id="GO:0009190">
    <property type="term" value="P:cyclic nucleotide biosynthetic process"/>
    <property type="evidence" value="ECO:0007669"/>
    <property type="project" value="InterPro"/>
</dbReference>
<dbReference type="InterPro" id="IPR027417">
    <property type="entry name" value="P-loop_NTPase"/>
</dbReference>
<keyword evidence="1" id="KW-0547">Nucleotide-binding</keyword>
<dbReference type="HOGENOM" id="CLU_004435_4_0_11"/>
<evidence type="ECO:0000313" key="5">
    <source>
        <dbReference type="EMBL" id="CAJ65178.1"/>
    </source>
</evidence>
<dbReference type="Gene3D" id="3.40.50.300">
    <property type="entry name" value="P-loop containing nucleotide triphosphate hydrolases"/>
    <property type="match status" value="1"/>
</dbReference>
<dbReference type="Pfam" id="PF13424">
    <property type="entry name" value="TPR_12"/>
    <property type="match status" value="1"/>
</dbReference>
<dbReference type="eggNOG" id="COG2114">
    <property type="taxonomic scope" value="Bacteria"/>
</dbReference>